<keyword evidence="3 11" id="KW-0813">Transport</keyword>
<name>A0A5D0MJW7_9BACT</name>
<dbReference type="GO" id="GO:0043531">
    <property type="term" value="F:ADP binding"/>
    <property type="evidence" value="ECO:0007669"/>
    <property type="project" value="TreeGrafter"/>
</dbReference>
<comment type="caution">
    <text evidence="16">The sequence shown here is derived from an EMBL/GenBank/DDBJ whole genome shotgun (WGS) entry which is preliminary data.</text>
</comment>
<dbReference type="CDD" id="cd18116">
    <property type="entry name" value="ATP-synt_F1_alpha_N"/>
    <property type="match status" value="1"/>
</dbReference>
<evidence type="ECO:0000256" key="5">
    <source>
        <dbReference type="ARBA" id="ARBA00022840"/>
    </source>
</evidence>
<dbReference type="Gene3D" id="2.40.30.20">
    <property type="match status" value="1"/>
</dbReference>
<dbReference type="SUPFAM" id="SSF47917">
    <property type="entry name" value="C-terminal domain of alpha and beta subunits of F1 ATP synthase"/>
    <property type="match status" value="1"/>
</dbReference>
<dbReference type="InterPro" id="IPR020003">
    <property type="entry name" value="ATPase_a/bsu_AS"/>
</dbReference>
<dbReference type="PIRSF" id="PIRSF039088">
    <property type="entry name" value="F_ATPase_subunit_alpha"/>
    <property type="match status" value="1"/>
</dbReference>
<dbReference type="Gene3D" id="1.20.150.20">
    <property type="entry name" value="ATP synthase alpha/beta chain, C-terminal domain"/>
    <property type="match status" value="1"/>
</dbReference>
<evidence type="ECO:0000256" key="11">
    <source>
        <dbReference type="HAMAP-Rule" id="MF_01346"/>
    </source>
</evidence>
<gene>
    <name evidence="11" type="primary">atpA</name>
    <name evidence="16" type="ORF">FXF47_00265</name>
</gene>
<evidence type="ECO:0000256" key="9">
    <source>
        <dbReference type="ARBA" id="ARBA00023196"/>
    </source>
</evidence>
<evidence type="ECO:0000256" key="1">
    <source>
        <dbReference type="ARBA" id="ARBA00004170"/>
    </source>
</evidence>
<dbReference type="InterPro" id="IPR004100">
    <property type="entry name" value="ATPase_F1/V1/A1_a/bsu_N"/>
</dbReference>
<evidence type="ECO:0000259" key="15">
    <source>
        <dbReference type="Pfam" id="PF02874"/>
    </source>
</evidence>
<dbReference type="Gene3D" id="3.40.50.300">
    <property type="entry name" value="P-loop containing nucleotide triphosphate hydrolases"/>
    <property type="match status" value="1"/>
</dbReference>
<reference evidence="16" key="1">
    <citation type="submission" date="2019-08" db="EMBL/GenBank/DDBJ databases">
        <title>Genomic characterization of a novel candidate phylum (ARYD3) from a high temperature, high salinity tertiary oil reservoir in north central Oklahoma, USA.</title>
        <authorList>
            <person name="Youssef N.H."/>
            <person name="Yadav A."/>
            <person name="Elshahed M.S."/>
        </authorList>
    </citation>
    <scope>NUCLEOTIDE SEQUENCE [LARGE SCALE GENOMIC DNA]</scope>
    <source>
        <strain evidence="16">ARYD3</strain>
    </source>
</reference>
<dbReference type="NCBIfam" id="NF009884">
    <property type="entry name" value="PRK13343.1"/>
    <property type="match status" value="1"/>
</dbReference>
<dbReference type="InterPro" id="IPR023366">
    <property type="entry name" value="ATP_synth_asu-like_sf"/>
</dbReference>
<keyword evidence="17" id="KW-1185">Reference proteome</keyword>
<dbReference type="Pfam" id="PF00306">
    <property type="entry name" value="ATP-synt_ab_C"/>
    <property type="match status" value="1"/>
</dbReference>
<evidence type="ECO:0000256" key="3">
    <source>
        <dbReference type="ARBA" id="ARBA00022448"/>
    </source>
</evidence>
<dbReference type="PANTHER" id="PTHR48082">
    <property type="entry name" value="ATP SYNTHASE SUBUNIT ALPHA, MITOCHONDRIAL"/>
    <property type="match status" value="1"/>
</dbReference>
<dbReference type="InterPro" id="IPR005294">
    <property type="entry name" value="ATP_synth_F1_asu"/>
</dbReference>
<dbReference type="NCBIfam" id="TIGR00962">
    <property type="entry name" value="atpA"/>
    <property type="match status" value="1"/>
</dbReference>
<keyword evidence="7 11" id="KW-0406">Ion transport</keyword>
<evidence type="ECO:0000256" key="12">
    <source>
        <dbReference type="SAM" id="MobiDB-lite"/>
    </source>
</evidence>
<dbReference type="Pfam" id="PF02874">
    <property type="entry name" value="ATP-synt_ab_N"/>
    <property type="match status" value="1"/>
</dbReference>
<organism evidence="16 17">
    <name type="scientific">Candidatus Mcinerneyibacterium aminivorans</name>
    <dbReference type="NCBI Taxonomy" id="2703815"/>
    <lineage>
        <taxon>Bacteria</taxon>
        <taxon>Candidatus Macinerneyibacteriota</taxon>
        <taxon>Candidatus Mcinerneyibacteria</taxon>
        <taxon>Candidatus Mcinerneyibacteriales</taxon>
        <taxon>Candidatus Mcinerneyibacteriaceae</taxon>
        <taxon>Candidatus Mcinerneyibacterium</taxon>
    </lineage>
</organism>
<dbReference type="GO" id="GO:0005524">
    <property type="term" value="F:ATP binding"/>
    <property type="evidence" value="ECO:0007669"/>
    <property type="project" value="UniProtKB-UniRule"/>
</dbReference>
<feature type="site" description="Required for activity" evidence="11">
    <location>
        <position position="363"/>
    </location>
</feature>
<dbReference type="Proteomes" id="UP000324143">
    <property type="component" value="Unassembled WGS sequence"/>
</dbReference>
<evidence type="ECO:0000256" key="2">
    <source>
        <dbReference type="ARBA" id="ARBA00008936"/>
    </source>
</evidence>
<evidence type="ECO:0000256" key="8">
    <source>
        <dbReference type="ARBA" id="ARBA00023136"/>
    </source>
</evidence>
<keyword evidence="10 11" id="KW-0066">ATP synthesis</keyword>
<evidence type="ECO:0000259" key="14">
    <source>
        <dbReference type="Pfam" id="PF00306"/>
    </source>
</evidence>
<accession>A0A5D0MJW7</accession>
<dbReference type="InterPro" id="IPR000194">
    <property type="entry name" value="ATPase_F1/V1/A1_a/bsu_nucl-bd"/>
</dbReference>
<keyword evidence="5 11" id="KW-0067">ATP-binding</keyword>
<dbReference type="SUPFAM" id="SSF50615">
    <property type="entry name" value="N-terminal domain of alpha and beta subunits of F1 ATP synthase"/>
    <property type="match status" value="1"/>
</dbReference>
<dbReference type="FunFam" id="3.40.50.300:FF:000002">
    <property type="entry name" value="ATP synthase subunit alpha"/>
    <property type="match status" value="1"/>
</dbReference>
<evidence type="ECO:0000256" key="10">
    <source>
        <dbReference type="ARBA" id="ARBA00023310"/>
    </source>
</evidence>
<sequence length="538" mass="59464">MANIRSDEIKDILQKQLEGYEKETDISQVGTVIEVGDGIANAYGLKDAMASELVEFDSGLNGLILNLNENSVGIVVFGETRMIKEGDKVKTTGKILQTKVGPELLGRVVNPLAEPLDGKGEINASETANIEKIAPGIVYRKPVEVPLQSGVKAIDSMIPIGRGQRELIIGDRKTGKTALAVDTIINQKDNDVKCIYVAIGQKRSTVASLVETFEQYGAMEYTTVVAATASDPTPLQYIAPYAGCAIGEYYRDNGEDALIVYDDLSKHAVAYREMSLVLRRPPGREAYPGDIFYLHSRLLERAAKLNDDEGGGSLTALPIVETKAGDVSAYIPTNVISITDGQIYLKSDLFYSGVRPAVDVGISVSRVGGNAQIKAMKQIAGDLRLDLAQYREMESFAQFGAELDEATKAQLTRGEKLVELLKQGEHVPMSVYEQILQLFIGVNGYLDDIKTEDVEEFVSETVEFIKSKGEDALEKLKEKKKFDEELEKKLKDLIEEFKEAYSAKFEKEKEEEDNEEKTADEINTEEEKKETKKDEEEK</sequence>
<proteinExistence type="inferred from homology"/>
<keyword evidence="4 11" id="KW-0547">Nucleotide-binding</keyword>
<dbReference type="InterPro" id="IPR000793">
    <property type="entry name" value="ATP_synth_asu_C"/>
</dbReference>
<dbReference type="SUPFAM" id="SSF52540">
    <property type="entry name" value="P-loop containing nucleoside triphosphate hydrolases"/>
    <property type="match status" value="1"/>
</dbReference>
<dbReference type="EC" id="7.1.2.2" evidence="11"/>
<keyword evidence="8 11" id="KW-0472">Membrane</keyword>
<dbReference type="HAMAP" id="MF_01346">
    <property type="entry name" value="ATP_synth_alpha_bact"/>
    <property type="match status" value="1"/>
</dbReference>
<dbReference type="FunFam" id="1.20.150.20:FF:000001">
    <property type="entry name" value="ATP synthase subunit alpha"/>
    <property type="match status" value="1"/>
</dbReference>
<keyword evidence="11" id="KW-1003">Cell membrane</keyword>
<dbReference type="InterPro" id="IPR027417">
    <property type="entry name" value="P-loop_NTPase"/>
</dbReference>
<comment type="catalytic activity">
    <reaction evidence="11">
        <text>ATP + H2O + 4 H(+)(in) = ADP + phosphate + 5 H(+)(out)</text>
        <dbReference type="Rhea" id="RHEA:57720"/>
        <dbReference type="ChEBI" id="CHEBI:15377"/>
        <dbReference type="ChEBI" id="CHEBI:15378"/>
        <dbReference type="ChEBI" id="CHEBI:30616"/>
        <dbReference type="ChEBI" id="CHEBI:43474"/>
        <dbReference type="ChEBI" id="CHEBI:456216"/>
        <dbReference type="EC" id="7.1.2.2"/>
    </reaction>
</comment>
<feature type="domain" description="ATPase F1/V1/A1 complex alpha/beta subunit nucleotide-binding" evidence="13">
    <location>
        <begin position="150"/>
        <end position="365"/>
    </location>
</feature>
<evidence type="ECO:0000256" key="4">
    <source>
        <dbReference type="ARBA" id="ARBA00022741"/>
    </source>
</evidence>
<dbReference type="EMBL" id="VSIX01000003">
    <property type="protein sequence ID" value="TYB32205.1"/>
    <property type="molecule type" value="Genomic_DNA"/>
</dbReference>
<feature type="region of interest" description="Disordered" evidence="12">
    <location>
        <begin position="504"/>
        <end position="538"/>
    </location>
</feature>
<feature type="domain" description="ATP synthase alpha subunit C-terminal" evidence="14">
    <location>
        <begin position="372"/>
        <end position="497"/>
    </location>
</feature>
<evidence type="ECO:0000259" key="13">
    <source>
        <dbReference type="Pfam" id="PF00006"/>
    </source>
</evidence>
<feature type="binding site" evidence="11">
    <location>
        <begin position="170"/>
        <end position="177"/>
    </location>
    <ligand>
        <name>ATP</name>
        <dbReference type="ChEBI" id="CHEBI:30616"/>
    </ligand>
</feature>
<dbReference type="PROSITE" id="PS00152">
    <property type="entry name" value="ATPASE_ALPHA_BETA"/>
    <property type="match status" value="1"/>
</dbReference>
<comment type="subcellular location">
    <subcellularLocation>
        <location evidence="11">Cell membrane</location>
        <topology evidence="11">Peripheral membrane protein</topology>
    </subcellularLocation>
    <subcellularLocation>
        <location evidence="1">Membrane</location>
        <topology evidence="1">Peripheral membrane protein</topology>
    </subcellularLocation>
</comment>
<dbReference type="Pfam" id="PF00006">
    <property type="entry name" value="ATP-synt_ab"/>
    <property type="match status" value="1"/>
</dbReference>
<dbReference type="InterPro" id="IPR036121">
    <property type="entry name" value="ATPase_F1/V1/A1_a/bsu_N_sf"/>
</dbReference>
<dbReference type="CDD" id="cd18113">
    <property type="entry name" value="ATP-synt_F1_alpha_C"/>
    <property type="match status" value="1"/>
</dbReference>
<dbReference type="GO" id="GO:0045259">
    <property type="term" value="C:proton-transporting ATP synthase complex"/>
    <property type="evidence" value="ECO:0007669"/>
    <property type="project" value="UniProtKB-KW"/>
</dbReference>
<dbReference type="InterPro" id="IPR038376">
    <property type="entry name" value="ATP_synth_asu_C_sf"/>
</dbReference>
<feature type="domain" description="ATPase F1/V1/A1 complex alpha/beta subunit N-terminal" evidence="15">
    <location>
        <begin position="27"/>
        <end position="93"/>
    </location>
</feature>
<dbReference type="GO" id="GO:0046933">
    <property type="term" value="F:proton-transporting ATP synthase activity, rotational mechanism"/>
    <property type="evidence" value="ECO:0007669"/>
    <property type="project" value="UniProtKB-UniRule"/>
</dbReference>
<dbReference type="AlphaFoldDB" id="A0A5D0MJW7"/>
<evidence type="ECO:0000313" key="17">
    <source>
        <dbReference type="Proteomes" id="UP000324143"/>
    </source>
</evidence>
<dbReference type="CDD" id="cd01132">
    <property type="entry name" value="F1-ATPase_alpha_CD"/>
    <property type="match status" value="1"/>
</dbReference>
<keyword evidence="11" id="KW-0375">Hydrogen ion transport</keyword>
<keyword evidence="9 11" id="KW-0139">CF(1)</keyword>
<keyword evidence="6 11" id="KW-1278">Translocase</keyword>
<feature type="compositionally biased region" description="Basic and acidic residues" evidence="12">
    <location>
        <begin position="516"/>
        <end position="538"/>
    </location>
</feature>
<comment type="similarity">
    <text evidence="2 11">Belongs to the ATPase alpha/beta chains family.</text>
</comment>
<dbReference type="InterPro" id="IPR033732">
    <property type="entry name" value="ATP_synth_F1_a_nt-bd_dom"/>
</dbReference>
<evidence type="ECO:0000256" key="7">
    <source>
        <dbReference type="ARBA" id="ARBA00023065"/>
    </source>
</evidence>
<protein>
    <recommendedName>
        <fullName evidence="11">ATP synthase subunit alpha</fullName>
        <ecNumber evidence="11">7.1.2.2</ecNumber>
    </recommendedName>
    <alternativeName>
        <fullName evidence="11">ATP synthase F1 sector subunit alpha</fullName>
    </alternativeName>
    <alternativeName>
        <fullName evidence="11">F-ATPase subunit alpha</fullName>
    </alternativeName>
</protein>
<dbReference type="GO" id="GO:0005886">
    <property type="term" value="C:plasma membrane"/>
    <property type="evidence" value="ECO:0007669"/>
    <property type="project" value="UniProtKB-SubCell"/>
</dbReference>
<dbReference type="FunFam" id="2.40.30.20:FF:000001">
    <property type="entry name" value="ATP synthase subunit alpha"/>
    <property type="match status" value="1"/>
</dbReference>
<dbReference type="PANTHER" id="PTHR48082:SF2">
    <property type="entry name" value="ATP SYNTHASE SUBUNIT ALPHA, MITOCHONDRIAL"/>
    <property type="match status" value="1"/>
</dbReference>
<evidence type="ECO:0000256" key="6">
    <source>
        <dbReference type="ARBA" id="ARBA00022967"/>
    </source>
</evidence>
<evidence type="ECO:0000313" key="16">
    <source>
        <dbReference type="EMBL" id="TYB32205.1"/>
    </source>
</evidence>
<comment type="function">
    <text evidence="11">Produces ATP from ADP in the presence of a proton gradient across the membrane. The alpha chain is a regulatory subunit.</text>
</comment>